<feature type="transmembrane region" description="Helical" evidence="1">
    <location>
        <begin position="45"/>
        <end position="68"/>
    </location>
</feature>
<dbReference type="EMBL" id="CP059733">
    <property type="protein sequence ID" value="WDE08290.1"/>
    <property type="molecule type" value="Genomic_DNA"/>
</dbReference>
<dbReference type="AlphaFoldDB" id="A0AAE9Z7P6"/>
<proteinExistence type="predicted"/>
<keyword evidence="1" id="KW-0472">Membrane</keyword>
<keyword evidence="1" id="KW-0812">Transmembrane</keyword>
<dbReference type="KEGG" id="tvd:SG34_018355"/>
<dbReference type="Proteomes" id="UP000032352">
    <property type="component" value="Chromosome"/>
</dbReference>
<sequence length="98" mass="10181">MDFTSRIGNTRIAGGNWHKQLFIESSGFAASAATGTLVLNTGSYALGLLMVATPMGWIGLVIGGALVVGAAAGTSIATNYAVTSYFDELYGTIMNWIN</sequence>
<reference evidence="2 3" key="2">
    <citation type="journal article" date="2022" name="Mar. Drugs">
        <title>Bioassay-Guided Fractionation Leads to the Detection of Cholic Acid Generated by the Rare Thalassomonas sp.</title>
        <authorList>
            <person name="Pheiffer F."/>
            <person name="Schneider Y.K."/>
            <person name="Hansen E.H."/>
            <person name="Andersen J.H."/>
            <person name="Isaksson J."/>
            <person name="Busche T."/>
            <person name="R C."/>
            <person name="Kalinowski J."/>
            <person name="Zyl L.V."/>
            <person name="Trindade M."/>
        </authorList>
    </citation>
    <scope>NUCLEOTIDE SEQUENCE [LARGE SCALE GENOMIC DNA]</scope>
    <source>
        <strain evidence="2 3">XOM25</strain>
    </source>
</reference>
<protein>
    <submittedName>
        <fullName evidence="2">Uncharacterized protein</fullName>
    </submittedName>
</protein>
<evidence type="ECO:0000256" key="1">
    <source>
        <dbReference type="SAM" id="Phobius"/>
    </source>
</evidence>
<reference evidence="2 3" key="1">
    <citation type="journal article" date="2015" name="Genome Announc.">
        <title>Draft Genome Sequences of Marine Isolates of Thalassomonas viridans and Thalassomonas actiniarum.</title>
        <authorList>
            <person name="Olonade I."/>
            <person name="van Zyl L.J."/>
            <person name="Trindade M."/>
        </authorList>
    </citation>
    <scope>NUCLEOTIDE SEQUENCE [LARGE SCALE GENOMIC DNA]</scope>
    <source>
        <strain evidence="2 3">XOM25</strain>
    </source>
</reference>
<evidence type="ECO:0000313" key="2">
    <source>
        <dbReference type="EMBL" id="WDE08290.1"/>
    </source>
</evidence>
<gene>
    <name evidence="2" type="ORF">SG34_018355</name>
</gene>
<feature type="transmembrane region" description="Helical" evidence="1">
    <location>
        <begin position="21"/>
        <end position="39"/>
    </location>
</feature>
<accession>A0AAE9Z7P6</accession>
<keyword evidence="3" id="KW-1185">Reference proteome</keyword>
<organism evidence="2 3">
    <name type="scientific">Thalassomonas viridans</name>
    <dbReference type="NCBI Taxonomy" id="137584"/>
    <lineage>
        <taxon>Bacteria</taxon>
        <taxon>Pseudomonadati</taxon>
        <taxon>Pseudomonadota</taxon>
        <taxon>Gammaproteobacteria</taxon>
        <taxon>Alteromonadales</taxon>
        <taxon>Colwelliaceae</taxon>
        <taxon>Thalassomonas</taxon>
    </lineage>
</organism>
<name>A0AAE9Z7P6_9GAMM</name>
<evidence type="ECO:0000313" key="3">
    <source>
        <dbReference type="Proteomes" id="UP000032352"/>
    </source>
</evidence>
<keyword evidence="1" id="KW-1133">Transmembrane helix</keyword>